<sequence>MLKAPASERNKEHILKVLTEHVSTETSGDALEIASGPGTHAALFAQHYKNISWQPSDIEPRSINSISEYKKHFNLSNIKEPLRIDITTPIGEWKGNFPEKSLEIMVNINMIHISPWATAKGLFKTAGLLLKPGGHLFLYGVGTNLVNVQLQKKQEVTVRELGGSMSPIWPNFFKDAKNIIFLLDLSNRLQVSAACIQLLTTLSHKSLVSSRFLVLLNKVDSVSVMTKTEFESLFRWSEIVKHCKQNVTLLEISALTGHNLDAIIDWLQQNYSSSPS</sequence>
<reference evidence="5" key="1">
    <citation type="submission" date="2019-08" db="EMBL/GenBank/DDBJ databases">
        <title>The improved chromosome-level genome for the pearl oyster Pinctada fucata martensii using PacBio sequencing and Hi-C.</title>
        <authorList>
            <person name="Zheng Z."/>
        </authorList>
    </citation>
    <scope>NUCLEOTIDE SEQUENCE</scope>
    <source>
        <strain evidence="5">ZZ-2019</strain>
        <tissue evidence="5">Adductor muscle</tissue>
    </source>
</reference>
<dbReference type="Pfam" id="PF06080">
    <property type="entry name" value="DUF938"/>
    <property type="match status" value="1"/>
</dbReference>
<dbReference type="InterPro" id="IPR006689">
    <property type="entry name" value="Small_GTPase_ARF/SAR"/>
</dbReference>
<organism evidence="5 6">
    <name type="scientific">Pinctada imbricata</name>
    <name type="common">Atlantic pearl-oyster</name>
    <name type="synonym">Pinctada martensii</name>
    <dbReference type="NCBI Taxonomy" id="66713"/>
    <lineage>
        <taxon>Eukaryota</taxon>
        <taxon>Metazoa</taxon>
        <taxon>Spiralia</taxon>
        <taxon>Lophotrochozoa</taxon>
        <taxon>Mollusca</taxon>
        <taxon>Bivalvia</taxon>
        <taxon>Autobranchia</taxon>
        <taxon>Pteriomorphia</taxon>
        <taxon>Pterioida</taxon>
        <taxon>Pterioidea</taxon>
        <taxon>Pteriidae</taxon>
        <taxon>Pinctada</taxon>
    </lineage>
</organism>
<dbReference type="AlphaFoldDB" id="A0AA88XSB7"/>
<keyword evidence="6" id="KW-1185">Reference proteome</keyword>
<evidence type="ECO:0008006" key="7">
    <source>
        <dbReference type="Google" id="ProtNLM"/>
    </source>
</evidence>
<evidence type="ECO:0000256" key="3">
    <source>
        <dbReference type="ARBA" id="ARBA00023134"/>
    </source>
</evidence>
<dbReference type="Pfam" id="PF00025">
    <property type="entry name" value="Arf"/>
    <property type="match status" value="1"/>
</dbReference>
<dbReference type="SUPFAM" id="SSF53335">
    <property type="entry name" value="S-adenosyl-L-methionine-dependent methyltransferases"/>
    <property type="match status" value="1"/>
</dbReference>
<keyword evidence="2 4" id="KW-0547">Nucleotide-binding</keyword>
<evidence type="ECO:0000313" key="6">
    <source>
        <dbReference type="Proteomes" id="UP001186944"/>
    </source>
</evidence>
<dbReference type="PANTHER" id="PTHR20974:SF0">
    <property type="entry name" value="UPF0585 PROTEIN CG18661"/>
    <property type="match status" value="1"/>
</dbReference>
<dbReference type="Proteomes" id="UP001186944">
    <property type="component" value="Unassembled WGS sequence"/>
</dbReference>
<accession>A0AA88XSB7</accession>
<dbReference type="GO" id="GO:0003924">
    <property type="term" value="F:GTPase activity"/>
    <property type="evidence" value="ECO:0007669"/>
    <property type="project" value="InterPro"/>
</dbReference>
<feature type="binding site" evidence="4">
    <location>
        <begin position="217"/>
        <end position="220"/>
    </location>
    <ligand>
        <name>GTP</name>
        <dbReference type="ChEBI" id="CHEBI:37565"/>
    </ligand>
</feature>
<gene>
    <name evidence="5" type="ORF">FSP39_019879</name>
</gene>
<dbReference type="InterPro" id="IPR010342">
    <property type="entry name" value="DUF938"/>
</dbReference>
<dbReference type="PANTHER" id="PTHR20974">
    <property type="entry name" value="UPF0585 PROTEIN CG18661"/>
    <property type="match status" value="1"/>
</dbReference>
<keyword evidence="3 4" id="KW-0342">GTP-binding</keyword>
<evidence type="ECO:0000313" key="5">
    <source>
        <dbReference type="EMBL" id="KAK3091442.1"/>
    </source>
</evidence>
<dbReference type="SUPFAM" id="SSF52540">
    <property type="entry name" value="P-loop containing nucleoside triphosphate hydrolases"/>
    <property type="match status" value="1"/>
</dbReference>
<evidence type="ECO:0000256" key="1">
    <source>
        <dbReference type="ARBA" id="ARBA00008308"/>
    </source>
</evidence>
<proteinExistence type="inferred from homology"/>
<dbReference type="GO" id="GO:0005525">
    <property type="term" value="F:GTP binding"/>
    <property type="evidence" value="ECO:0007669"/>
    <property type="project" value="UniProtKB-KW"/>
</dbReference>
<comment type="similarity">
    <text evidence="1">Belongs to the UPF0585 family.</text>
</comment>
<name>A0AA88XSB7_PINIB</name>
<dbReference type="InterPro" id="IPR029063">
    <property type="entry name" value="SAM-dependent_MTases_sf"/>
</dbReference>
<dbReference type="Gene3D" id="3.40.50.300">
    <property type="entry name" value="P-loop containing nucleotide triphosphate hydrolases"/>
    <property type="match status" value="1"/>
</dbReference>
<protein>
    <recommendedName>
        <fullName evidence="7">Methyltransferase-like 26</fullName>
    </recommendedName>
</protein>
<comment type="caution">
    <text evidence="5">The sequence shown here is derived from an EMBL/GenBank/DDBJ whole genome shotgun (WGS) entry which is preliminary data.</text>
</comment>
<feature type="binding site" evidence="4">
    <location>
        <position position="163"/>
    </location>
    <ligand>
        <name>GTP</name>
        <dbReference type="ChEBI" id="CHEBI:37565"/>
    </ligand>
</feature>
<dbReference type="EMBL" id="VSWD01000010">
    <property type="protein sequence ID" value="KAK3091442.1"/>
    <property type="molecule type" value="Genomic_DNA"/>
</dbReference>
<dbReference type="InterPro" id="IPR027417">
    <property type="entry name" value="P-loop_NTPase"/>
</dbReference>
<evidence type="ECO:0000256" key="4">
    <source>
        <dbReference type="PIRSR" id="PIRSR606689-1"/>
    </source>
</evidence>
<evidence type="ECO:0000256" key="2">
    <source>
        <dbReference type="ARBA" id="ARBA00022741"/>
    </source>
</evidence>